<dbReference type="EMBL" id="WSFC01000021">
    <property type="protein sequence ID" value="NDL03838.1"/>
    <property type="molecule type" value="Genomic_DNA"/>
</dbReference>
<dbReference type="InterPro" id="IPR018003">
    <property type="entry name" value="Insecticidal_toxin/plasmid_vir"/>
</dbReference>
<reference evidence="2 5" key="3">
    <citation type="submission" date="2019-12" db="EMBL/GenBank/DDBJ databases">
        <title>Engineering Photorhabdus to improve their lethality against agricultural pests.</title>
        <authorList>
            <person name="Machado R.A.R."/>
        </authorList>
    </citation>
    <scope>NUCLEOTIDE SEQUENCE [LARGE SCALE GENOMIC DNA]</scope>
    <source>
        <strain evidence="2 5">M-CN4</strain>
    </source>
</reference>
<dbReference type="EMBL" id="NSCM01000031">
    <property type="protein sequence ID" value="RAX10179.1"/>
    <property type="molecule type" value="Genomic_DNA"/>
</dbReference>
<organism evidence="3 4">
    <name type="scientific">Photorhabdus bodei</name>
    <dbReference type="NCBI Taxonomy" id="2029681"/>
    <lineage>
        <taxon>Bacteria</taxon>
        <taxon>Pseudomonadati</taxon>
        <taxon>Pseudomonadota</taxon>
        <taxon>Gammaproteobacteria</taxon>
        <taxon>Enterobacterales</taxon>
        <taxon>Morganellaceae</taxon>
        <taxon>Photorhabdus</taxon>
    </lineage>
</organism>
<keyword evidence="1" id="KW-0843">Virulence</keyword>
<evidence type="ECO:0000256" key="1">
    <source>
        <dbReference type="ARBA" id="ARBA00023026"/>
    </source>
</evidence>
<reference evidence="3 4" key="2">
    <citation type="journal article" date="2018" name="Int. J. Syst. Evol. Microbiol.">
        <title>Whole-genome-based revisit of Photorhabdus phylogeny: proposal for the elevation of most Photorhabdus subspecies to the species level and description of one novel species Photorhabdus bodei sp. nov., and one novel subspecies Photorhabdus laumondii subsp. clarkei subsp. nov.</title>
        <authorList>
            <person name="Machado R.A.R."/>
            <person name="Wuthrich D."/>
            <person name="Kuhnert P."/>
            <person name="Arce C.C.M."/>
            <person name="Thonen L."/>
            <person name="Ruiz C."/>
            <person name="Zhang X."/>
            <person name="Robert C.A.M."/>
            <person name="Karimi J."/>
            <person name="Kamali S."/>
            <person name="Ma J."/>
            <person name="Bruggmann R."/>
            <person name="Erb M."/>
        </authorList>
    </citation>
    <scope>NUCLEOTIDE SEQUENCE [LARGE SCALE GENOMIC DNA]</scope>
    <source>
        <strain evidence="3 4">LJ24-63</strain>
    </source>
</reference>
<dbReference type="Proteomes" id="UP000250919">
    <property type="component" value="Unassembled WGS sequence"/>
</dbReference>
<evidence type="ECO:0008006" key="6">
    <source>
        <dbReference type="Google" id="ProtNLM"/>
    </source>
</evidence>
<dbReference type="Proteomes" id="UP000466619">
    <property type="component" value="Unassembled WGS sequence"/>
</dbReference>
<dbReference type="AlphaFoldDB" id="A0A329WZP1"/>
<accession>A0A329WZP1</accession>
<reference evidence="3" key="1">
    <citation type="submission" date="2017-08" db="EMBL/GenBank/DDBJ databases">
        <authorList>
            <person name="de Groot N.N."/>
        </authorList>
    </citation>
    <scope>NUCLEOTIDE SEQUENCE</scope>
    <source>
        <strain evidence="3">LJ24-63</strain>
    </source>
</reference>
<evidence type="ECO:0000313" key="3">
    <source>
        <dbReference type="EMBL" id="RAX10179.1"/>
    </source>
</evidence>
<evidence type="ECO:0000313" key="2">
    <source>
        <dbReference type="EMBL" id="NDL03838.1"/>
    </source>
</evidence>
<evidence type="ECO:0000313" key="4">
    <source>
        <dbReference type="Proteomes" id="UP000250919"/>
    </source>
</evidence>
<sequence length="974" mass="106330">MINLNSGVRMNQLASPLISRTEEIHNLPGKLTGLGYTSVFDVVRMPRERFIREHRADLGRSAEKMYDLAVGYAHQVLHHFRRNSLSEAVQFSLRSPFSVSGPDYANQFLDANTGWKDKAPSGSPEANDAPVAYLTHIYQLALEQEKSGASTIMNTLAERRPDIGALLINDKAINEVIPQLQLVNEILSKAIQKKLSLTDLEAVNAKLSTTRYPNNLPYHYGHQQIQTAQSVLGTTLQDITLPQTLDLPQNFWATAKGKLSDATAGALTRLQIMASQLSPEQQKIITETVGQDFYQLNYGDSSLTANSFSDMTILTGRTSLTVPQVELMLCSTVGGSTVVKSDNVSSSDTTATPFAYGARFIHAGKPEAITLSRSGAEAHFALTLNNLTDDKLDRINRIVRLQKWLNLSYEDIDLLVTSAMDAEAGNTALLMSNNTLRMLGVFKHYQAKYGVTAKQFAGWLRVVTPFAITPATPFLDQVFNSVGTFDTPFVIDNQDFVYTLTTGSDGARVKHISTALGLNHRQFLLLADNIARQQGNITQSTLNCNLFVVSAFYRLANLARTLGIDPEAFCALADQLDAGTGIVWQQLAGKPAIAAPQKDSPLAADILSLLQALSAIVQWQQQHDLEFSALLLLLSDNPTSTLQGTDDQLNFIRQVWQNLGSTFVDATLLSRSGAPLVDNNGHVIDWFALFSTGNSPLIDKVGLVTDAGIQSAIATVVNTQSLSDEDKKLAITTLTNTLNQAQKTQQGVAVSLLAQTLNVSQSLPALLLRWSGQTTYQWLSATWALKNTVKIAADIPADYLRQLREVVRRSLLTQQFTLSPAMVQTLLDYPAYFGASAEIVTDISLWMLYTLSRYSDLLLQVGKAGGTEDDVLAYLRTANAAMPLSQADAAQTLATLLGWEVNELQAAWSVLGGIAKTTPQLDTLLRLQQAQNQTGLGVTQQQQGYLLSRDSDYTLWQSTGQALVAGVSHVKGSN</sequence>
<gene>
    <name evidence="3" type="ORF">CKY02_15630</name>
    <name evidence="2" type="ORF">GPY48_11550</name>
</gene>
<protein>
    <recommendedName>
        <fullName evidence="6">Toxin</fullName>
    </recommendedName>
</protein>
<evidence type="ECO:0000313" key="5">
    <source>
        <dbReference type="Proteomes" id="UP000466619"/>
    </source>
</evidence>
<dbReference type="Pfam" id="PF03538">
    <property type="entry name" value="VRP1"/>
    <property type="match status" value="1"/>
</dbReference>
<name>A0A329WZP1_9GAMM</name>
<proteinExistence type="predicted"/>
<keyword evidence="5" id="KW-1185">Reference proteome</keyword>
<comment type="caution">
    <text evidence="3">The sequence shown here is derived from an EMBL/GenBank/DDBJ whole genome shotgun (WGS) entry which is preliminary data.</text>
</comment>